<dbReference type="SMART" id="SM00354">
    <property type="entry name" value="HTH_LACI"/>
    <property type="match status" value="1"/>
</dbReference>
<name>A0A7H1PRN3_9ACTN</name>
<evidence type="ECO:0000259" key="5">
    <source>
        <dbReference type="PROSITE" id="PS50932"/>
    </source>
</evidence>
<dbReference type="Proteomes" id="UP000516422">
    <property type="component" value="Chromosome"/>
</dbReference>
<proteinExistence type="predicted"/>
<keyword evidence="2" id="KW-0238">DNA-binding</keyword>
<evidence type="ECO:0000256" key="3">
    <source>
        <dbReference type="ARBA" id="ARBA00023163"/>
    </source>
</evidence>
<organism evidence="6 7">
    <name type="scientific">Streptomyces griseofuscus</name>
    <dbReference type="NCBI Taxonomy" id="146922"/>
    <lineage>
        <taxon>Bacteria</taxon>
        <taxon>Bacillati</taxon>
        <taxon>Actinomycetota</taxon>
        <taxon>Actinomycetes</taxon>
        <taxon>Kitasatosporales</taxon>
        <taxon>Streptomycetaceae</taxon>
        <taxon>Streptomyces</taxon>
    </lineage>
</organism>
<dbReference type="SUPFAM" id="SSF53822">
    <property type="entry name" value="Periplasmic binding protein-like I"/>
    <property type="match status" value="1"/>
</dbReference>
<dbReference type="Gene3D" id="1.10.260.40">
    <property type="entry name" value="lambda repressor-like DNA-binding domains"/>
    <property type="match status" value="1"/>
</dbReference>
<dbReference type="PROSITE" id="PS50932">
    <property type="entry name" value="HTH_LACI_2"/>
    <property type="match status" value="1"/>
</dbReference>
<accession>A0A7H1PRN3</accession>
<dbReference type="GO" id="GO:0003700">
    <property type="term" value="F:DNA-binding transcription factor activity"/>
    <property type="evidence" value="ECO:0007669"/>
    <property type="project" value="TreeGrafter"/>
</dbReference>
<dbReference type="KEGG" id="sgf:HEP81_00376"/>
<dbReference type="AlphaFoldDB" id="A0A7H1PRN3"/>
<dbReference type="GO" id="GO:0000976">
    <property type="term" value="F:transcription cis-regulatory region binding"/>
    <property type="evidence" value="ECO:0007669"/>
    <property type="project" value="TreeGrafter"/>
</dbReference>
<dbReference type="Gene3D" id="3.40.50.2300">
    <property type="match status" value="2"/>
</dbReference>
<feature type="domain" description="HTH lacI-type" evidence="5">
    <location>
        <begin position="134"/>
        <end position="188"/>
    </location>
</feature>
<dbReference type="PANTHER" id="PTHR30146">
    <property type="entry name" value="LACI-RELATED TRANSCRIPTIONAL REPRESSOR"/>
    <property type="match status" value="1"/>
</dbReference>
<keyword evidence="3" id="KW-0804">Transcription</keyword>
<dbReference type="CDD" id="cd01392">
    <property type="entry name" value="HTH_LacI"/>
    <property type="match status" value="1"/>
</dbReference>
<dbReference type="Pfam" id="PF00356">
    <property type="entry name" value="LacI"/>
    <property type="match status" value="1"/>
</dbReference>
<dbReference type="InterPro" id="IPR000843">
    <property type="entry name" value="HTH_LacI"/>
</dbReference>
<dbReference type="InterPro" id="IPR046335">
    <property type="entry name" value="LacI/GalR-like_sensor"/>
</dbReference>
<feature type="region of interest" description="Disordered" evidence="4">
    <location>
        <begin position="62"/>
        <end position="100"/>
    </location>
</feature>
<evidence type="ECO:0000256" key="1">
    <source>
        <dbReference type="ARBA" id="ARBA00023015"/>
    </source>
</evidence>
<dbReference type="PANTHER" id="PTHR30146:SF109">
    <property type="entry name" value="HTH-TYPE TRANSCRIPTIONAL REGULATOR GALS"/>
    <property type="match status" value="1"/>
</dbReference>
<protein>
    <submittedName>
        <fullName evidence="6">HTH-type transcriptional repressor PurR</fullName>
    </submittedName>
</protein>
<evidence type="ECO:0000313" key="6">
    <source>
        <dbReference type="EMBL" id="QNT90713.1"/>
    </source>
</evidence>
<dbReference type="CDD" id="cd01574">
    <property type="entry name" value="PBP1_LacI"/>
    <property type="match status" value="1"/>
</dbReference>
<dbReference type="EMBL" id="CP051006">
    <property type="protein sequence ID" value="QNT90713.1"/>
    <property type="molecule type" value="Genomic_DNA"/>
</dbReference>
<evidence type="ECO:0000256" key="2">
    <source>
        <dbReference type="ARBA" id="ARBA00023125"/>
    </source>
</evidence>
<dbReference type="InterPro" id="IPR010982">
    <property type="entry name" value="Lambda_DNA-bd_dom_sf"/>
</dbReference>
<dbReference type="Pfam" id="PF13377">
    <property type="entry name" value="Peripla_BP_3"/>
    <property type="match status" value="1"/>
</dbReference>
<gene>
    <name evidence="6" type="primary">purR</name>
    <name evidence="6" type="ORF">HEP81_00376</name>
</gene>
<evidence type="ECO:0000256" key="4">
    <source>
        <dbReference type="SAM" id="MobiDB-lite"/>
    </source>
</evidence>
<keyword evidence="1" id="KW-0805">Transcription regulation</keyword>
<dbReference type="SUPFAM" id="SSF47413">
    <property type="entry name" value="lambda repressor-like DNA-binding domains"/>
    <property type="match status" value="1"/>
</dbReference>
<evidence type="ECO:0000313" key="7">
    <source>
        <dbReference type="Proteomes" id="UP000516422"/>
    </source>
</evidence>
<dbReference type="PROSITE" id="PS00356">
    <property type="entry name" value="HTH_LACI_1"/>
    <property type="match status" value="1"/>
</dbReference>
<reference evidence="6 7" key="1">
    <citation type="submission" date="2020-04" db="EMBL/GenBank/DDBJ databases">
        <title>Characterization and engineering of Streptomyces griseofuscus DSM40191 as a potential heterologous host for expression of BGCs.</title>
        <authorList>
            <person name="Gren T."/>
            <person name="Whitford C.M."/>
            <person name="Mohite O.S."/>
            <person name="Joergensen T.S."/>
            <person name="Nielsen J.B."/>
            <person name="Lee S.Y."/>
            <person name="Weber T."/>
        </authorList>
    </citation>
    <scope>NUCLEOTIDE SEQUENCE [LARGE SCALE GENOMIC DNA]</scope>
    <source>
        <strain evidence="6 7">DSM 40191</strain>
    </source>
</reference>
<dbReference type="InterPro" id="IPR028082">
    <property type="entry name" value="Peripla_BP_I"/>
</dbReference>
<sequence length="473" mass="50789">MIEVDSRWGIPDSTATRAMYGAVDALICGYTADLVRAFRQWPTAKASFATKFVNPDLLLIPRHQPARHQTPLPHPSRSRRKRGPAQARTGPYDRECRAASRPLTTLSVSANNVAITDRSLMSQTAGRTGPRKAPTMSDVAQLAGVSHQTVSRVLSDHPNVRESTRADVLRAIGQLGYRRNSSARALVTRRTLTLGVVACNPTLFGPSSTLFGLEEAARDEGYMVSAVTLRRYSAAALNEAIDHLSDWGVEGIVVIVPHREAVTALSELRLPFPVVTVEGGHSLPIPVVSVDQWLGARMATSHLLAAGHRTVWHVAGPPSWLEAEARADGWRSVLEEAGAVVPPPIQGDWTPLSGYRAGQELAGRVTAGAAGRGSPEVTAVFVANDQMALGVLRAFREAGLSVPGHVAIAGFDDIPEAEFFTPPLTTVRQDFTALGQASIRLLISRLGSGTTEDDDERVVIEPRLIVRGSSTLS</sequence>